<dbReference type="PANTHER" id="PTHR43591:SF10">
    <property type="entry name" value="ABC TRANSMEMBRANE TYPE-1 DOMAIN-CONTAINING PROTEIN-RELATED"/>
    <property type="match status" value="1"/>
</dbReference>
<evidence type="ECO:0000313" key="3">
    <source>
        <dbReference type="Proteomes" id="UP000800093"/>
    </source>
</evidence>
<dbReference type="AlphaFoldDB" id="A0A9P4KIT8"/>
<organism evidence="2 3">
    <name type="scientific">Lojkania enalia</name>
    <dbReference type="NCBI Taxonomy" id="147567"/>
    <lineage>
        <taxon>Eukaryota</taxon>
        <taxon>Fungi</taxon>
        <taxon>Dikarya</taxon>
        <taxon>Ascomycota</taxon>
        <taxon>Pezizomycotina</taxon>
        <taxon>Dothideomycetes</taxon>
        <taxon>Pleosporomycetidae</taxon>
        <taxon>Pleosporales</taxon>
        <taxon>Pleosporales incertae sedis</taxon>
        <taxon>Lojkania</taxon>
    </lineage>
</organism>
<keyword evidence="2" id="KW-0808">Transferase</keyword>
<dbReference type="OrthoDB" id="2013972at2759"/>
<sequence length="334" mass="37781">MSTGESAVQQDQNLDVWESQSESGDSAYGDIASATTSVTSSIMKGHYENGRRYHSTLIASPEYMFPDDEQEQDRLDIKYASLSLVMEDKVNFAPIKDPQNILDIGTGTGIWAIDAAEQYPSAQVTAIDLSPIQPSWVPPNVKFEIDDAEQQWTWPEDHFDLIHMRTMTGCIRNWEKLYEQCFRHCKPGGYIELQEMDYFGVVQPTSKNPGTHFLQWCTQQGQAAAKAGLTLRTSPQLLSTYLSNAGFVDVQVQEFRLPIGPWAKEKRLRDAGLLQLSAMLEGIEGISLRLFTFYAGWTLEELKVLLAKVRAELKDRECHSYWPVIVVYARKPEA</sequence>
<dbReference type="EMBL" id="ML986592">
    <property type="protein sequence ID" value="KAF2267334.1"/>
    <property type="molecule type" value="Genomic_DNA"/>
</dbReference>
<proteinExistence type="predicted"/>
<feature type="compositionally biased region" description="Polar residues" evidence="1">
    <location>
        <begin position="1"/>
        <end position="24"/>
    </location>
</feature>
<name>A0A9P4KIT8_9PLEO</name>
<dbReference type="InterPro" id="IPR029063">
    <property type="entry name" value="SAM-dependent_MTases_sf"/>
</dbReference>
<gene>
    <name evidence="2" type="ORF">CC78DRAFT_577292</name>
</gene>
<dbReference type="CDD" id="cd02440">
    <property type="entry name" value="AdoMet_MTases"/>
    <property type="match status" value="1"/>
</dbReference>
<keyword evidence="2" id="KW-0489">Methyltransferase</keyword>
<protein>
    <submittedName>
        <fullName evidence="2">S-adenosyl-L-methionine-dependent methyltransferase</fullName>
    </submittedName>
</protein>
<dbReference type="GO" id="GO:0032259">
    <property type="term" value="P:methylation"/>
    <property type="evidence" value="ECO:0007669"/>
    <property type="project" value="UniProtKB-KW"/>
</dbReference>
<keyword evidence="3" id="KW-1185">Reference proteome</keyword>
<evidence type="ECO:0000313" key="2">
    <source>
        <dbReference type="EMBL" id="KAF2267334.1"/>
    </source>
</evidence>
<dbReference type="Gene3D" id="3.40.50.150">
    <property type="entry name" value="Vaccinia Virus protein VP39"/>
    <property type="match status" value="1"/>
</dbReference>
<dbReference type="GO" id="GO:0008168">
    <property type="term" value="F:methyltransferase activity"/>
    <property type="evidence" value="ECO:0007669"/>
    <property type="project" value="UniProtKB-KW"/>
</dbReference>
<comment type="caution">
    <text evidence="2">The sequence shown here is derived from an EMBL/GenBank/DDBJ whole genome shotgun (WGS) entry which is preliminary data.</text>
</comment>
<dbReference type="PANTHER" id="PTHR43591">
    <property type="entry name" value="METHYLTRANSFERASE"/>
    <property type="match status" value="1"/>
</dbReference>
<reference evidence="3" key="1">
    <citation type="journal article" date="2020" name="Stud. Mycol.">
        <title>101 Dothideomycetes genomes: A test case for predicting lifestyles and emergence of pathogens.</title>
        <authorList>
            <person name="Haridas S."/>
            <person name="Albert R."/>
            <person name="Binder M."/>
            <person name="Bloem J."/>
            <person name="LaButti K."/>
            <person name="Salamov A."/>
            <person name="Andreopoulos B."/>
            <person name="Baker S."/>
            <person name="Barry K."/>
            <person name="Bills G."/>
            <person name="Bluhm B."/>
            <person name="Cannon C."/>
            <person name="Castanera R."/>
            <person name="Culley D."/>
            <person name="Daum C."/>
            <person name="Ezra D."/>
            <person name="Gonzalez J."/>
            <person name="Henrissat B."/>
            <person name="Kuo A."/>
            <person name="Liang C."/>
            <person name="Lipzen A."/>
            <person name="Lutzoni F."/>
            <person name="Magnuson J."/>
            <person name="Mondo S."/>
            <person name="Nolan M."/>
            <person name="Ohm R."/>
            <person name="Pangilinan J."/>
            <person name="Park H.-J."/>
            <person name="Ramirez L."/>
            <person name="Alfaro M."/>
            <person name="Sun H."/>
            <person name="Tritt A."/>
            <person name="Yoshinaga Y."/>
            <person name="Zwiers L.-H."/>
            <person name="Turgeon B."/>
            <person name="Goodwin S."/>
            <person name="Spatafora J."/>
            <person name="Crous P."/>
            <person name="Grigoriev I."/>
        </authorList>
    </citation>
    <scope>NUCLEOTIDE SEQUENCE [LARGE SCALE GENOMIC DNA]</scope>
    <source>
        <strain evidence="3">CBS 304.66</strain>
    </source>
</reference>
<feature type="region of interest" description="Disordered" evidence="1">
    <location>
        <begin position="1"/>
        <end position="29"/>
    </location>
</feature>
<dbReference type="Pfam" id="PF13489">
    <property type="entry name" value="Methyltransf_23"/>
    <property type="match status" value="1"/>
</dbReference>
<dbReference type="SUPFAM" id="SSF53335">
    <property type="entry name" value="S-adenosyl-L-methionine-dependent methyltransferases"/>
    <property type="match status" value="1"/>
</dbReference>
<evidence type="ECO:0000256" key="1">
    <source>
        <dbReference type="SAM" id="MobiDB-lite"/>
    </source>
</evidence>
<dbReference type="Proteomes" id="UP000800093">
    <property type="component" value="Unassembled WGS sequence"/>
</dbReference>
<accession>A0A9P4KIT8</accession>